<dbReference type="InterPro" id="IPR001173">
    <property type="entry name" value="Glyco_trans_2-like"/>
</dbReference>
<dbReference type="CDD" id="cd00761">
    <property type="entry name" value="Glyco_tranf_GTA_type"/>
    <property type="match status" value="1"/>
</dbReference>
<dbReference type="EMBL" id="JAZHFV010000006">
    <property type="protein sequence ID" value="MEX4008986.1"/>
    <property type="molecule type" value="Genomic_DNA"/>
</dbReference>
<proteinExistence type="predicted"/>
<feature type="domain" description="Glycosyltransferase 2-like" evidence="1">
    <location>
        <begin position="10"/>
        <end position="138"/>
    </location>
</feature>
<evidence type="ECO:0000259" key="1">
    <source>
        <dbReference type="Pfam" id="PF00535"/>
    </source>
</evidence>
<dbReference type="PANTHER" id="PTHR43685:SF11">
    <property type="entry name" value="GLYCOSYLTRANSFERASE TAGX-RELATED"/>
    <property type="match status" value="1"/>
</dbReference>
<organism evidence="2 3">
    <name type="scientific">Neoaquamicrobium sediminum</name>
    <dbReference type="NCBI Taxonomy" id="1849104"/>
    <lineage>
        <taxon>Bacteria</taxon>
        <taxon>Pseudomonadati</taxon>
        <taxon>Pseudomonadota</taxon>
        <taxon>Alphaproteobacteria</taxon>
        <taxon>Hyphomicrobiales</taxon>
        <taxon>Phyllobacteriaceae</taxon>
        <taxon>Neoaquamicrobium</taxon>
    </lineage>
</organism>
<name>A0ABV3WWD8_9HYPH</name>
<dbReference type="InterPro" id="IPR029044">
    <property type="entry name" value="Nucleotide-diphossugar_trans"/>
</dbReference>
<evidence type="ECO:0000313" key="2">
    <source>
        <dbReference type="EMBL" id="MEX4008986.1"/>
    </source>
</evidence>
<protein>
    <submittedName>
        <fullName evidence="2">Glycosyltransferase family A protein</fullName>
        <ecNumber evidence="2">2.4.-.-</ecNumber>
    </submittedName>
</protein>
<keyword evidence="3" id="KW-1185">Reference proteome</keyword>
<keyword evidence="2" id="KW-0808">Transferase</keyword>
<accession>A0ABV3WWD8</accession>
<keyword evidence="2" id="KW-0328">Glycosyltransferase</keyword>
<dbReference type="PANTHER" id="PTHR43685">
    <property type="entry name" value="GLYCOSYLTRANSFERASE"/>
    <property type="match status" value="1"/>
</dbReference>
<dbReference type="Gene3D" id="3.90.550.10">
    <property type="entry name" value="Spore Coat Polysaccharide Biosynthesis Protein SpsA, Chain A"/>
    <property type="match status" value="1"/>
</dbReference>
<evidence type="ECO:0000313" key="3">
    <source>
        <dbReference type="Proteomes" id="UP001559025"/>
    </source>
</evidence>
<dbReference type="InterPro" id="IPR050834">
    <property type="entry name" value="Glycosyltransf_2"/>
</dbReference>
<dbReference type="RefSeq" id="WP_368803970.1">
    <property type="nucleotide sequence ID" value="NZ_JAZHFV010000006.1"/>
</dbReference>
<dbReference type="GO" id="GO:0016757">
    <property type="term" value="F:glycosyltransferase activity"/>
    <property type="evidence" value="ECO:0007669"/>
    <property type="project" value="UniProtKB-KW"/>
</dbReference>
<dbReference type="EC" id="2.4.-.-" evidence="2"/>
<comment type="caution">
    <text evidence="2">The sequence shown here is derived from an EMBL/GenBank/DDBJ whole genome shotgun (WGS) entry which is preliminary data.</text>
</comment>
<dbReference type="SUPFAM" id="SSF53448">
    <property type="entry name" value="Nucleotide-diphospho-sugar transferases"/>
    <property type="match status" value="1"/>
</dbReference>
<reference evidence="2 3" key="1">
    <citation type="submission" date="2024-01" db="EMBL/GenBank/DDBJ databases">
        <title>New evidence supports the origin of RcGTA from prophage.</title>
        <authorList>
            <person name="Xu Y."/>
            <person name="Liu B."/>
            <person name="Chen F."/>
        </authorList>
    </citation>
    <scope>NUCLEOTIDE SEQUENCE [LARGE SCALE GENOMIC DNA]</scope>
    <source>
        <strain evidence="2 3">CBW1107-2</strain>
    </source>
</reference>
<sequence length="334" mass="36691">MSDKMASIDILVPSYNYARYLDECLRSIRSYRGSEMRVLVIDNASTDESVAIARRHASEDSRIEVRARTKNLGSTSSFNEGIDWAHSDYFAVLCADDLFTPGALARAVAIMERHRNVNLVYGPTRFVMGDDEASLASTDGAAEGYQVMAGGDFLEEFCRTGRNPVAGPAVVVRTSTQKRVGHYRAELTHTDDVELWMRFAAIGDVAQVDATQVISRIHGENKSSAVRDVHMWNVEMERAFNVFFAGPGANLAQAERLKRLAVNSLAARAYWCAVSHLVRREPGVANLIRFALSRRPSFAVLPPVGSLMTRGDAMERIAATLRSVTAGGVQSTRG</sequence>
<dbReference type="Pfam" id="PF00535">
    <property type="entry name" value="Glycos_transf_2"/>
    <property type="match status" value="1"/>
</dbReference>
<dbReference type="Proteomes" id="UP001559025">
    <property type="component" value="Unassembled WGS sequence"/>
</dbReference>
<gene>
    <name evidence="2" type="ORF">V1479_16875</name>
</gene>